<evidence type="ECO:0000313" key="2">
    <source>
        <dbReference type="Proteomes" id="UP000015620"/>
    </source>
</evidence>
<evidence type="ECO:0000313" key="1">
    <source>
        <dbReference type="EMBL" id="AGT44450.1"/>
    </source>
</evidence>
<dbReference type="HOGENOM" id="CLU_3241022_0_0_12"/>
<name>S5ZVV4_9SPIR</name>
<organism evidence="1 2">
    <name type="scientific">Treponema pedis str. T A4</name>
    <dbReference type="NCBI Taxonomy" id="1291379"/>
    <lineage>
        <taxon>Bacteria</taxon>
        <taxon>Pseudomonadati</taxon>
        <taxon>Spirochaetota</taxon>
        <taxon>Spirochaetia</taxon>
        <taxon>Spirochaetales</taxon>
        <taxon>Treponemataceae</taxon>
        <taxon>Treponema</taxon>
    </lineage>
</organism>
<dbReference type="AlphaFoldDB" id="S5ZVV4"/>
<dbReference type="EMBL" id="CP004120">
    <property type="protein sequence ID" value="AGT44450.1"/>
    <property type="molecule type" value="Genomic_DNA"/>
</dbReference>
<protein>
    <submittedName>
        <fullName evidence="1">Uncharacterized protein</fullName>
    </submittedName>
</protein>
<reference evidence="1 2" key="1">
    <citation type="journal article" date="2013" name="PLoS ONE">
        <title>Genome-Wide Relatedness of Treponema pedis, from Gingiva and Necrotic Skin Lesions of Pigs, with the Human Oral Pathogen Treponema denticola.</title>
        <authorList>
            <person name="Svartstrom O."/>
            <person name="Mushtaq M."/>
            <person name="Pringle M."/>
            <person name="Segerman B."/>
        </authorList>
    </citation>
    <scope>NUCLEOTIDE SEQUENCE [LARGE SCALE GENOMIC DNA]</scope>
    <source>
        <strain evidence="1">T A4</strain>
    </source>
</reference>
<dbReference type="KEGG" id="tped:TPE_1976"/>
<dbReference type="STRING" id="1291379.TPE_1976"/>
<proteinExistence type="predicted"/>
<sequence length="43" mass="4789">MEAGFGASACKIRGLFLLKKLKTGFGCNKSEYIFNSYGNGRYF</sequence>
<dbReference type="Proteomes" id="UP000015620">
    <property type="component" value="Chromosome"/>
</dbReference>
<gene>
    <name evidence="1" type="ORF">TPE_1976</name>
</gene>
<accession>S5ZVV4</accession>
<keyword evidence="2" id="KW-1185">Reference proteome</keyword>